<dbReference type="PANTHER" id="PTHR38730:SF1">
    <property type="entry name" value="SLL7028 PROTEIN"/>
    <property type="match status" value="1"/>
</dbReference>
<dbReference type="InterPro" id="IPR018698">
    <property type="entry name" value="VWA-like_dom"/>
</dbReference>
<evidence type="ECO:0000313" key="5">
    <source>
        <dbReference type="Proteomes" id="UP001139158"/>
    </source>
</evidence>
<accession>A0A9X1SEM4</accession>
<protein>
    <submittedName>
        <fullName evidence="4">VWA-like domain-containing protein</fullName>
    </submittedName>
</protein>
<feature type="compositionally biased region" description="Low complexity" evidence="1">
    <location>
        <begin position="152"/>
        <end position="173"/>
    </location>
</feature>
<dbReference type="Pfam" id="PF13203">
    <property type="entry name" value="DUF2201_N"/>
    <property type="match status" value="1"/>
</dbReference>
<proteinExistence type="predicted"/>
<gene>
    <name evidence="4" type="ORF">LJ757_18820</name>
</gene>
<evidence type="ECO:0000256" key="1">
    <source>
        <dbReference type="SAM" id="MobiDB-lite"/>
    </source>
</evidence>
<dbReference type="RefSeq" id="WP_227897838.1">
    <property type="nucleotide sequence ID" value="NZ_CP099467.1"/>
</dbReference>
<organism evidence="4 5">
    <name type="scientific">Arthrobacter caoxuetaonis</name>
    <dbReference type="NCBI Taxonomy" id="2886935"/>
    <lineage>
        <taxon>Bacteria</taxon>
        <taxon>Bacillati</taxon>
        <taxon>Actinomycetota</taxon>
        <taxon>Actinomycetes</taxon>
        <taxon>Micrococcales</taxon>
        <taxon>Micrococcaceae</taxon>
        <taxon>Arthrobacter</taxon>
    </lineage>
</organism>
<dbReference type="Proteomes" id="UP001139158">
    <property type="component" value="Unassembled WGS sequence"/>
</dbReference>
<dbReference type="EMBL" id="JAJFZV010000020">
    <property type="protein sequence ID" value="MCC3299816.1"/>
    <property type="molecule type" value="Genomic_DNA"/>
</dbReference>
<reference evidence="4" key="1">
    <citation type="submission" date="2021-10" db="EMBL/GenBank/DDBJ databases">
        <title>Novel species in genus Arthrobacter.</title>
        <authorList>
            <person name="Liu Y."/>
        </authorList>
    </citation>
    <scope>NUCLEOTIDE SEQUENCE</scope>
    <source>
        <strain evidence="4">Zg-Y453</strain>
    </source>
</reference>
<feature type="domain" description="Putative metallopeptidase" evidence="3">
    <location>
        <begin position="24"/>
        <end position="287"/>
    </location>
</feature>
<name>A0A9X1SEM4_9MICC</name>
<evidence type="ECO:0000313" key="4">
    <source>
        <dbReference type="EMBL" id="MCC3299816.1"/>
    </source>
</evidence>
<keyword evidence="5" id="KW-1185">Reference proteome</keyword>
<comment type="caution">
    <text evidence="4">The sequence shown here is derived from an EMBL/GenBank/DDBJ whole genome shotgun (WGS) entry which is preliminary data.</text>
</comment>
<sequence length="446" mass="48391">MSTLTTPSKSQMLLFQAWRATALQIMPYMASTLFALRPVNTQEVDTFAIDDGLRVYVNFDKCEPMGAQFCAEGLLHECSHILAEHSMLAEVAGVTDEERRMWNIAGDMAINDDLRDAGCSALAAHGVFAAQIGQPDYQTPLTYMEVLRRKTAAQQKKQQQNGQGQPGKNGQPTDDSGAPMKGCGSGSGSVAGGFELGDDDMKGKAPAASSAEKAMVRISTAASVRQHQEQHGIGSVPGGIAQIVDEILAPSVTPWERVLASFIRRAVAHKLGQHDTTYARRHRRRMNETLRNRQGGIVGRVIAPGYIKPVPSVHFYRDTSGSVDDHSLAVATNEVLAIAKKLGIRGDDLLVSDIDTQVHQTQKFAGLASVTDVQGRGGTEMGEAIVHACNLKNKPSVIVIATDGETYWPTERPSVPVVVLLVNLRSDYWRENVPSWAHVVEVKNND</sequence>
<dbReference type="InterPro" id="IPR036465">
    <property type="entry name" value="vWFA_dom_sf"/>
</dbReference>
<feature type="region of interest" description="Disordered" evidence="1">
    <location>
        <begin position="150"/>
        <end position="210"/>
    </location>
</feature>
<feature type="compositionally biased region" description="Gly residues" evidence="1">
    <location>
        <begin position="183"/>
        <end position="195"/>
    </location>
</feature>
<dbReference type="PANTHER" id="PTHR38730">
    <property type="entry name" value="SLL7028 PROTEIN"/>
    <property type="match status" value="1"/>
</dbReference>
<dbReference type="Pfam" id="PF09967">
    <property type="entry name" value="DUF2201"/>
    <property type="match status" value="1"/>
</dbReference>
<dbReference type="SUPFAM" id="SSF53300">
    <property type="entry name" value="vWA-like"/>
    <property type="match status" value="1"/>
</dbReference>
<dbReference type="InterPro" id="IPR025154">
    <property type="entry name" value="Put_metallopeptidase_dom"/>
</dbReference>
<evidence type="ECO:0000259" key="3">
    <source>
        <dbReference type="Pfam" id="PF13203"/>
    </source>
</evidence>
<evidence type="ECO:0000259" key="2">
    <source>
        <dbReference type="Pfam" id="PF09967"/>
    </source>
</evidence>
<feature type="domain" description="VWA-like" evidence="2">
    <location>
        <begin position="317"/>
        <end position="442"/>
    </location>
</feature>
<dbReference type="AlphaFoldDB" id="A0A9X1SEM4"/>